<proteinExistence type="predicted"/>
<sequence>MADHRKRPTTPDFTLSEDLLQLWTPLLQRLDEAMPSFAEELVMGMLERLDVEEGGYWIFHINV</sequence>
<dbReference type="AlphaFoldDB" id="A0A433B9L2"/>
<name>A0A433B9L2_9FUNG</name>
<evidence type="ECO:0000313" key="2">
    <source>
        <dbReference type="Proteomes" id="UP000268093"/>
    </source>
</evidence>
<dbReference type="EMBL" id="RBNI01015403">
    <property type="protein sequence ID" value="RUP15452.1"/>
    <property type="molecule type" value="Genomic_DNA"/>
</dbReference>
<accession>A0A433B9L2</accession>
<evidence type="ECO:0000313" key="1">
    <source>
        <dbReference type="EMBL" id="RUP15452.1"/>
    </source>
</evidence>
<organism evidence="1 2">
    <name type="scientific">Jimgerdemannia flammicorona</name>
    <dbReference type="NCBI Taxonomy" id="994334"/>
    <lineage>
        <taxon>Eukaryota</taxon>
        <taxon>Fungi</taxon>
        <taxon>Fungi incertae sedis</taxon>
        <taxon>Mucoromycota</taxon>
        <taxon>Mucoromycotina</taxon>
        <taxon>Endogonomycetes</taxon>
        <taxon>Endogonales</taxon>
        <taxon>Endogonaceae</taxon>
        <taxon>Jimgerdemannia</taxon>
    </lineage>
</organism>
<keyword evidence="2" id="KW-1185">Reference proteome</keyword>
<comment type="caution">
    <text evidence="1">The sequence shown here is derived from an EMBL/GenBank/DDBJ whole genome shotgun (WGS) entry which is preliminary data.</text>
</comment>
<dbReference type="Proteomes" id="UP000268093">
    <property type="component" value="Unassembled WGS sequence"/>
</dbReference>
<protein>
    <submittedName>
        <fullName evidence="1">Uncharacterized protein</fullName>
    </submittedName>
</protein>
<gene>
    <name evidence="1" type="ORF">BC936DRAFT_139599</name>
</gene>
<reference evidence="1 2" key="1">
    <citation type="journal article" date="2018" name="New Phytol.">
        <title>Phylogenomics of Endogonaceae and evolution of mycorrhizas within Mucoromycota.</title>
        <authorList>
            <person name="Chang Y."/>
            <person name="Desiro A."/>
            <person name="Na H."/>
            <person name="Sandor L."/>
            <person name="Lipzen A."/>
            <person name="Clum A."/>
            <person name="Barry K."/>
            <person name="Grigoriev I.V."/>
            <person name="Martin F.M."/>
            <person name="Stajich J.E."/>
            <person name="Smith M.E."/>
            <person name="Bonito G."/>
            <person name="Spatafora J.W."/>
        </authorList>
    </citation>
    <scope>NUCLEOTIDE SEQUENCE [LARGE SCALE GENOMIC DNA]</scope>
    <source>
        <strain evidence="1 2">GMNB39</strain>
    </source>
</reference>